<dbReference type="RefSeq" id="XP_073388421.1">
    <property type="nucleotide sequence ID" value="XM_073532320.1"/>
</dbReference>
<dbReference type="GO" id="GO:0020037">
    <property type="term" value="F:heme binding"/>
    <property type="evidence" value="ECO:0007669"/>
    <property type="project" value="InterPro"/>
</dbReference>
<dbReference type="GeneID" id="112275480"/>
<reference evidence="7 9" key="1">
    <citation type="journal article" date="2008" name="Science">
        <title>The Physcomitrella genome reveals evolutionary insights into the conquest of land by plants.</title>
        <authorList>
            <person name="Rensing S."/>
            <person name="Lang D."/>
            <person name="Zimmer A."/>
            <person name="Terry A."/>
            <person name="Salamov A."/>
            <person name="Shapiro H."/>
            <person name="Nishiyama T."/>
            <person name="Perroud P.-F."/>
            <person name="Lindquist E."/>
            <person name="Kamisugi Y."/>
            <person name="Tanahashi T."/>
            <person name="Sakakibara K."/>
            <person name="Fujita T."/>
            <person name="Oishi K."/>
            <person name="Shin-I T."/>
            <person name="Kuroki Y."/>
            <person name="Toyoda A."/>
            <person name="Suzuki Y."/>
            <person name="Hashimoto A."/>
            <person name="Yamaguchi K."/>
            <person name="Sugano A."/>
            <person name="Kohara Y."/>
            <person name="Fujiyama A."/>
            <person name="Anterola A."/>
            <person name="Aoki S."/>
            <person name="Ashton N."/>
            <person name="Barbazuk W.B."/>
            <person name="Barker E."/>
            <person name="Bennetzen J."/>
            <person name="Bezanilla M."/>
            <person name="Blankenship R."/>
            <person name="Cho S.H."/>
            <person name="Dutcher S."/>
            <person name="Estelle M."/>
            <person name="Fawcett J.A."/>
            <person name="Gundlach H."/>
            <person name="Hanada K."/>
            <person name="Heyl A."/>
            <person name="Hicks K.A."/>
            <person name="Hugh J."/>
            <person name="Lohr M."/>
            <person name="Mayer K."/>
            <person name="Melkozernov A."/>
            <person name="Murata T."/>
            <person name="Nelson D."/>
            <person name="Pils B."/>
            <person name="Prigge M."/>
            <person name="Reiss B."/>
            <person name="Renner T."/>
            <person name="Rombauts S."/>
            <person name="Rushton P."/>
            <person name="Sanderfoot A."/>
            <person name="Schween G."/>
            <person name="Shiu S.-H."/>
            <person name="Stueber K."/>
            <person name="Theodoulou F.L."/>
            <person name="Tu H."/>
            <person name="Van de Peer Y."/>
            <person name="Verrier P.J."/>
            <person name="Waters E."/>
            <person name="Wood A."/>
            <person name="Yang L."/>
            <person name="Cove D."/>
            <person name="Cuming A."/>
            <person name="Hasebe M."/>
            <person name="Lucas S."/>
            <person name="Mishler D.B."/>
            <person name="Reski R."/>
            <person name="Grigoriev I."/>
            <person name="Quatrano R.S."/>
            <person name="Boore J.L."/>
        </authorList>
    </citation>
    <scope>NUCLEOTIDE SEQUENCE [LARGE SCALE GENOMIC DNA]</scope>
    <source>
        <strain evidence="8 9">cv. Gransden 2004</strain>
    </source>
</reference>
<evidence type="ECO:0000313" key="8">
    <source>
        <dbReference type="EnsemblPlants" id="Pp3c2_9340V3.1"/>
    </source>
</evidence>
<dbReference type="EnsemblPlants" id="Pp3c2_9340V3.3">
    <property type="protein sequence ID" value="Pp3c2_9340V3.3"/>
    <property type="gene ID" value="Pp3c2_9340"/>
</dbReference>
<evidence type="ECO:0000256" key="2">
    <source>
        <dbReference type="ARBA" id="ARBA00022723"/>
    </source>
</evidence>
<keyword evidence="3" id="KW-0560">Oxidoreductase</keyword>
<accession>A0A2K1L0U5</accession>
<dbReference type="EnsemblPlants" id="Pp3c2_9340V3.4">
    <property type="protein sequence ID" value="Pp3c2_9340V3.4"/>
    <property type="gene ID" value="Pp3c2_9340"/>
</dbReference>
<proteinExistence type="inferred from homology"/>
<dbReference type="RefSeq" id="XP_024361607.1">
    <property type="nucleotide sequence ID" value="XM_024505839.2"/>
</dbReference>
<evidence type="ECO:0000256" key="4">
    <source>
        <dbReference type="ARBA" id="ARBA00023004"/>
    </source>
</evidence>
<gene>
    <name evidence="8" type="primary">LOC112275480</name>
    <name evidence="7" type="ORF">PHYPA_002427</name>
</gene>
<sequence length="520" mass="59380">MAEEISWAAPRSGAATSVVLAVTTLLWIIVFRWRQRHRLGPKEWPILGSALEITSHFGDMHDWLLSYFEKGLKTFRVVIPGVVYTYTVDQANVEYILKTNFANFPKGELYHRHMETLLGSGIFNVDGEEWRQQRKTASFEFASRILRDYSTVVFRNNAVKLAEIIARMSQTQEPIEMQDLFMRLTLDGICTVGFGVEIGTLSPSLPAVPFATNFDNANEAVTYRFFDPIWPLKQRLNIGNEAVLARSVKVVDDFTYKVIQTRRTELQYISSQGKEMKADLLSRFILMGENSEESLTDKMLRDVILNFIIAGRDTTAVTLSWFVYLLSTHPEVADKVYEELRHLEEETTIDESWTLNQRIIQQASLLTYDALSKLNYLHAAITETVRLYPAVPQNPKGILEDDILPDGTLVKKGGLVTYVPYAQGRMKELWGKDADEFRPERWLKDGIFIPASPSKFPAFQAGPRICLGKDSAYLQMKMAMAVLCRFFKFKLMPGHVVKYRMMATLSMQKGVRVYVSGRDV</sequence>
<evidence type="ECO:0000256" key="3">
    <source>
        <dbReference type="ARBA" id="ARBA00023002"/>
    </source>
</evidence>
<dbReference type="EnsemblPlants" id="Pp3c2_9340V3.2">
    <property type="protein sequence ID" value="Pp3c2_9340V3.2"/>
    <property type="gene ID" value="Pp3c2_9340"/>
</dbReference>
<dbReference type="InterPro" id="IPR036396">
    <property type="entry name" value="Cyt_P450_sf"/>
</dbReference>
<dbReference type="InterPro" id="IPR001128">
    <property type="entry name" value="Cyt_P450"/>
</dbReference>
<evidence type="ECO:0000256" key="5">
    <source>
        <dbReference type="PIRSR" id="PIRSR602401-1"/>
    </source>
</evidence>
<dbReference type="GO" id="GO:0005506">
    <property type="term" value="F:iron ion binding"/>
    <property type="evidence" value="ECO:0007669"/>
    <property type="project" value="InterPro"/>
</dbReference>
<feature type="binding site" description="axial binding residue" evidence="5">
    <location>
        <position position="466"/>
    </location>
    <ligand>
        <name>heme</name>
        <dbReference type="ChEBI" id="CHEBI:30413"/>
    </ligand>
    <ligandPart>
        <name>Fe</name>
        <dbReference type="ChEBI" id="CHEBI:18248"/>
    </ligandPart>
</feature>
<dbReference type="EnsemblPlants" id="Pp3c2_9340V3.1">
    <property type="protein sequence ID" value="Pp3c2_9340V3.1"/>
    <property type="gene ID" value="Pp3c2_9340"/>
</dbReference>
<dbReference type="AlphaFoldDB" id="A0A2K1L0U5"/>
<evidence type="ECO:0008006" key="10">
    <source>
        <dbReference type="Google" id="ProtNLM"/>
    </source>
</evidence>
<protein>
    <recommendedName>
        <fullName evidence="10">Cytochrome P450</fullName>
    </recommendedName>
</protein>
<dbReference type="GO" id="GO:0004497">
    <property type="term" value="F:monooxygenase activity"/>
    <property type="evidence" value="ECO:0007669"/>
    <property type="project" value="InterPro"/>
</dbReference>
<dbReference type="OrthoDB" id="1470350at2759"/>
<name>A0A2K1L0U5_PHYPA</name>
<dbReference type="GO" id="GO:0016705">
    <property type="term" value="F:oxidoreductase activity, acting on paired donors, with incorporation or reduction of molecular oxygen"/>
    <property type="evidence" value="ECO:0007669"/>
    <property type="project" value="InterPro"/>
</dbReference>
<organism evidence="7">
    <name type="scientific">Physcomitrium patens</name>
    <name type="common">Spreading-leaved earth moss</name>
    <name type="synonym">Physcomitrella patens</name>
    <dbReference type="NCBI Taxonomy" id="3218"/>
    <lineage>
        <taxon>Eukaryota</taxon>
        <taxon>Viridiplantae</taxon>
        <taxon>Streptophyta</taxon>
        <taxon>Embryophyta</taxon>
        <taxon>Bryophyta</taxon>
        <taxon>Bryophytina</taxon>
        <taxon>Bryopsida</taxon>
        <taxon>Funariidae</taxon>
        <taxon>Funariales</taxon>
        <taxon>Funariaceae</taxon>
        <taxon>Physcomitrium</taxon>
    </lineage>
</organism>
<dbReference type="STRING" id="3218.A0A2K1L0U5"/>
<keyword evidence="2 5" id="KW-0479">Metal-binding</keyword>
<evidence type="ECO:0000313" key="9">
    <source>
        <dbReference type="Proteomes" id="UP000006727"/>
    </source>
</evidence>
<keyword evidence="5" id="KW-0349">Heme</keyword>
<keyword evidence="9" id="KW-1185">Reference proteome</keyword>
<reference evidence="8" key="3">
    <citation type="submission" date="2020-12" db="UniProtKB">
        <authorList>
            <consortium name="EnsemblPlants"/>
        </authorList>
    </citation>
    <scope>IDENTIFICATION</scope>
</reference>
<evidence type="ECO:0000256" key="1">
    <source>
        <dbReference type="ARBA" id="ARBA00010617"/>
    </source>
</evidence>
<dbReference type="Gramene" id="Pp3c2_9340V3.4">
    <property type="protein sequence ID" value="Pp3c2_9340V3.4"/>
    <property type="gene ID" value="Pp3c2_9340"/>
</dbReference>
<dbReference type="CDD" id="cd11064">
    <property type="entry name" value="CYP86A"/>
    <property type="match status" value="1"/>
</dbReference>
<feature type="transmembrane region" description="Helical" evidence="6">
    <location>
        <begin position="12"/>
        <end position="33"/>
    </location>
</feature>
<dbReference type="PANTHER" id="PTHR24296">
    <property type="entry name" value="CYTOCHROME P450"/>
    <property type="match status" value="1"/>
</dbReference>
<keyword evidence="4 5" id="KW-0408">Iron</keyword>
<dbReference type="Pfam" id="PF00067">
    <property type="entry name" value="p450"/>
    <property type="match status" value="1"/>
</dbReference>
<dbReference type="Proteomes" id="UP000006727">
    <property type="component" value="Chromosome 2"/>
</dbReference>
<dbReference type="Gramene" id="Pp3c2_9340V3.3">
    <property type="protein sequence ID" value="Pp3c2_9340V3.3"/>
    <property type="gene ID" value="Pp3c2_9340"/>
</dbReference>
<keyword evidence="6" id="KW-1133">Transmembrane helix</keyword>
<dbReference type="RefSeq" id="XP_024361616.1">
    <property type="nucleotide sequence ID" value="XM_024505848.2"/>
</dbReference>
<dbReference type="PRINTS" id="PR00463">
    <property type="entry name" value="EP450I"/>
</dbReference>
<evidence type="ECO:0000313" key="7">
    <source>
        <dbReference type="EMBL" id="PNR59635.1"/>
    </source>
</evidence>
<dbReference type="Gramene" id="Pp3c2_9340V3.2">
    <property type="protein sequence ID" value="Pp3c2_9340V3.2"/>
    <property type="gene ID" value="Pp3c2_9340"/>
</dbReference>
<reference evidence="7 9" key="2">
    <citation type="journal article" date="2018" name="Plant J.">
        <title>The Physcomitrella patens chromosome-scale assembly reveals moss genome structure and evolution.</title>
        <authorList>
            <person name="Lang D."/>
            <person name="Ullrich K.K."/>
            <person name="Murat F."/>
            <person name="Fuchs J."/>
            <person name="Jenkins J."/>
            <person name="Haas F.B."/>
            <person name="Piednoel M."/>
            <person name="Gundlach H."/>
            <person name="Van Bel M."/>
            <person name="Meyberg R."/>
            <person name="Vives C."/>
            <person name="Morata J."/>
            <person name="Symeonidi A."/>
            <person name="Hiss M."/>
            <person name="Muchero W."/>
            <person name="Kamisugi Y."/>
            <person name="Saleh O."/>
            <person name="Blanc G."/>
            <person name="Decker E.L."/>
            <person name="van Gessel N."/>
            <person name="Grimwood J."/>
            <person name="Hayes R.D."/>
            <person name="Graham S.W."/>
            <person name="Gunter L.E."/>
            <person name="McDaniel S.F."/>
            <person name="Hoernstein S.N.W."/>
            <person name="Larsson A."/>
            <person name="Li F.W."/>
            <person name="Perroud P.F."/>
            <person name="Phillips J."/>
            <person name="Ranjan P."/>
            <person name="Rokshar D.S."/>
            <person name="Rothfels C.J."/>
            <person name="Schneider L."/>
            <person name="Shu S."/>
            <person name="Stevenson D.W."/>
            <person name="Thummler F."/>
            <person name="Tillich M."/>
            <person name="Villarreal Aguilar J.C."/>
            <person name="Widiez T."/>
            <person name="Wong G.K."/>
            <person name="Wymore A."/>
            <person name="Zhang Y."/>
            <person name="Zimmer A.D."/>
            <person name="Quatrano R.S."/>
            <person name="Mayer K.F.X."/>
            <person name="Goodstein D."/>
            <person name="Casacuberta J.M."/>
            <person name="Vandepoele K."/>
            <person name="Reski R."/>
            <person name="Cuming A.C."/>
            <person name="Tuskan G.A."/>
            <person name="Maumus F."/>
            <person name="Salse J."/>
            <person name="Schmutz J."/>
            <person name="Rensing S.A."/>
        </authorList>
    </citation>
    <scope>NUCLEOTIDE SEQUENCE [LARGE SCALE GENOMIC DNA]</scope>
    <source>
        <strain evidence="8 9">cv. Gransden 2004</strain>
    </source>
</reference>
<keyword evidence="6" id="KW-0472">Membrane</keyword>
<dbReference type="EMBL" id="ABEU02000002">
    <property type="protein sequence ID" value="PNR59635.1"/>
    <property type="molecule type" value="Genomic_DNA"/>
</dbReference>
<dbReference type="Gene3D" id="1.10.630.10">
    <property type="entry name" value="Cytochrome P450"/>
    <property type="match status" value="1"/>
</dbReference>
<evidence type="ECO:0000256" key="6">
    <source>
        <dbReference type="SAM" id="Phobius"/>
    </source>
</evidence>
<comment type="similarity">
    <text evidence="1">Belongs to the cytochrome P450 family.</text>
</comment>
<dbReference type="InterPro" id="IPR002401">
    <property type="entry name" value="Cyt_P450_E_grp-I"/>
</dbReference>
<dbReference type="Gramene" id="Pp3c2_9340V3.1">
    <property type="protein sequence ID" value="Pp3c2_9340V3.1"/>
    <property type="gene ID" value="Pp3c2_9340"/>
</dbReference>
<keyword evidence="6" id="KW-0812">Transmembrane</keyword>
<dbReference type="PRINTS" id="PR00385">
    <property type="entry name" value="P450"/>
</dbReference>
<dbReference type="SUPFAM" id="SSF48264">
    <property type="entry name" value="Cytochrome P450"/>
    <property type="match status" value="1"/>
</dbReference>
<comment type="cofactor">
    <cofactor evidence="5">
        <name>heme</name>
        <dbReference type="ChEBI" id="CHEBI:30413"/>
    </cofactor>
</comment>